<name>A0A7G1NTV0_9ACTN</name>
<sequence>MSRSMDRRTLLRSAGSAAAAGSLGALGVAALATPAQAAPATINTDQVMATTNRLTHAPNQRGTIGIELRSGYYNGYQYGWGRLVGSGWDPRGWIWMDISRDGGRTWSFADGTYLSDGTGYAHTSGWLTQSDPNYVFRASYDSNLRAVNPYVQSGVW</sequence>
<evidence type="ECO:0000313" key="3">
    <source>
        <dbReference type="Proteomes" id="UP000516373"/>
    </source>
</evidence>
<evidence type="ECO:0000256" key="1">
    <source>
        <dbReference type="SAM" id="SignalP"/>
    </source>
</evidence>
<feature type="signal peptide" evidence="1">
    <location>
        <begin position="1"/>
        <end position="37"/>
    </location>
</feature>
<dbReference type="PROSITE" id="PS51318">
    <property type="entry name" value="TAT"/>
    <property type="match status" value="1"/>
</dbReference>
<dbReference type="AlphaFoldDB" id="A0A7G1NTV0"/>
<dbReference type="KEGG" id="stui:GCM10017668_69000"/>
<dbReference type="EMBL" id="AP023439">
    <property type="protein sequence ID" value="BCL25057.1"/>
    <property type="molecule type" value="Genomic_DNA"/>
</dbReference>
<dbReference type="InterPro" id="IPR006311">
    <property type="entry name" value="TAT_signal"/>
</dbReference>
<organism evidence="2 3">
    <name type="scientific">Streptomyces tuirus</name>
    <dbReference type="NCBI Taxonomy" id="68278"/>
    <lineage>
        <taxon>Bacteria</taxon>
        <taxon>Bacillati</taxon>
        <taxon>Actinomycetota</taxon>
        <taxon>Actinomycetes</taxon>
        <taxon>Kitasatosporales</taxon>
        <taxon>Streptomycetaceae</taxon>
        <taxon>Streptomyces</taxon>
    </lineage>
</organism>
<proteinExistence type="predicted"/>
<evidence type="ECO:0000313" key="2">
    <source>
        <dbReference type="EMBL" id="BCL25057.1"/>
    </source>
</evidence>
<reference evidence="2 3" key="1">
    <citation type="journal article" date="2014" name="Int. J. Syst. Evol. Microbiol.">
        <title>Complete genome sequence of Corynebacterium casei LMG S-19264T (=DSM 44701T), isolated from a smear-ripened cheese.</title>
        <authorList>
            <consortium name="US DOE Joint Genome Institute (JGI-PGF)"/>
            <person name="Walter F."/>
            <person name="Albersmeier A."/>
            <person name="Kalinowski J."/>
            <person name="Ruckert C."/>
        </authorList>
    </citation>
    <scope>NUCLEOTIDE SEQUENCE [LARGE SCALE GENOMIC DNA]</scope>
    <source>
        <strain evidence="2 3">JCM 4255</strain>
    </source>
</reference>
<accession>A0A7G1NTV0</accession>
<gene>
    <name evidence="2" type="ORF">GCM10017668_69000</name>
</gene>
<dbReference type="Proteomes" id="UP000516373">
    <property type="component" value="Chromosome"/>
</dbReference>
<keyword evidence="1" id="KW-0732">Signal</keyword>
<protein>
    <submittedName>
        <fullName evidence="2">Uncharacterized protein</fullName>
    </submittedName>
</protein>
<feature type="chain" id="PRO_5028926260" evidence="1">
    <location>
        <begin position="38"/>
        <end position="156"/>
    </location>
</feature>